<dbReference type="PANTHER" id="PTHR44846:SF1">
    <property type="entry name" value="MANNOSYL-D-GLYCERATE TRANSPORT_METABOLISM SYSTEM REPRESSOR MNGR-RELATED"/>
    <property type="match status" value="1"/>
</dbReference>
<dbReference type="InterPro" id="IPR011663">
    <property type="entry name" value="UTRA"/>
</dbReference>
<sequence>MNDREESGRDGARSGAGAAEDAQGGAVLELFPPRALSRDDGPLYRQLAAILRAPIAEGTIVAGMSLPREADLAERFGISLITVRQALRDLENEGLIKKRAAKPAVVAGPQEGRKRSFGFQSFAEIAASTRDRRLDIHSYRKERSAAASAALGLDSDEALYCLRATLHMENVPTGLTTFYFPPEIGARMKRSDFDDVVVFRSVQRHLGIKLSGARITVRADVADESLAKALDYVVGGPILVIEMLYLSEAGDPVELTINRNRADLFSLSYDAPNDLV</sequence>
<dbReference type="PRINTS" id="PR00035">
    <property type="entry name" value="HTHGNTR"/>
</dbReference>
<proteinExistence type="predicted"/>
<name>A0ABU0M8F7_9HYPH</name>
<keyword evidence="2" id="KW-0238">DNA-binding</keyword>
<dbReference type="SMART" id="SM00866">
    <property type="entry name" value="UTRA"/>
    <property type="match status" value="1"/>
</dbReference>
<protein>
    <submittedName>
        <fullName evidence="6">GntR family transcriptional regulator</fullName>
    </submittedName>
</protein>
<accession>A0ABU0M8F7</accession>
<feature type="compositionally biased region" description="Basic and acidic residues" evidence="4">
    <location>
        <begin position="1"/>
        <end position="12"/>
    </location>
</feature>
<dbReference type="SUPFAM" id="SSF64288">
    <property type="entry name" value="Chorismate lyase-like"/>
    <property type="match status" value="1"/>
</dbReference>
<dbReference type="InterPro" id="IPR028978">
    <property type="entry name" value="Chorismate_lyase_/UTRA_dom_sf"/>
</dbReference>
<dbReference type="SMART" id="SM00345">
    <property type="entry name" value="HTH_GNTR"/>
    <property type="match status" value="1"/>
</dbReference>
<comment type="caution">
    <text evidence="6">The sequence shown here is derived from an EMBL/GenBank/DDBJ whole genome shotgun (WGS) entry which is preliminary data.</text>
</comment>
<evidence type="ECO:0000256" key="1">
    <source>
        <dbReference type="ARBA" id="ARBA00023015"/>
    </source>
</evidence>
<evidence type="ECO:0000256" key="4">
    <source>
        <dbReference type="SAM" id="MobiDB-lite"/>
    </source>
</evidence>
<dbReference type="Proteomes" id="UP001223743">
    <property type="component" value="Unassembled WGS sequence"/>
</dbReference>
<dbReference type="Gene3D" id="1.10.10.10">
    <property type="entry name" value="Winged helix-like DNA-binding domain superfamily/Winged helix DNA-binding domain"/>
    <property type="match status" value="1"/>
</dbReference>
<dbReference type="RefSeq" id="WP_266278586.1">
    <property type="nucleotide sequence ID" value="NZ_JAPKNF010000001.1"/>
</dbReference>
<dbReference type="Pfam" id="PF07702">
    <property type="entry name" value="UTRA"/>
    <property type="match status" value="1"/>
</dbReference>
<dbReference type="PANTHER" id="PTHR44846">
    <property type="entry name" value="MANNOSYL-D-GLYCERATE TRANSPORT/METABOLISM SYSTEM REPRESSOR MNGR-RELATED"/>
    <property type="match status" value="1"/>
</dbReference>
<keyword evidence="3" id="KW-0804">Transcription</keyword>
<dbReference type="InterPro" id="IPR000524">
    <property type="entry name" value="Tscrpt_reg_HTH_GntR"/>
</dbReference>
<dbReference type="EMBL" id="JAUSWJ010000001">
    <property type="protein sequence ID" value="MDQ0517244.1"/>
    <property type="molecule type" value="Genomic_DNA"/>
</dbReference>
<evidence type="ECO:0000256" key="2">
    <source>
        <dbReference type="ARBA" id="ARBA00023125"/>
    </source>
</evidence>
<keyword evidence="7" id="KW-1185">Reference proteome</keyword>
<feature type="compositionally biased region" description="Low complexity" evidence="4">
    <location>
        <begin position="13"/>
        <end position="23"/>
    </location>
</feature>
<evidence type="ECO:0000313" key="7">
    <source>
        <dbReference type="Proteomes" id="UP001223743"/>
    </source>
</evidence>
<dbReference type="PROSITE" id="PS50949">
    <property type="entry name" value="HTH_GNTR"/>
    <property type="match status" value="1"/>
</dbReference>
<dbReference type="Pfam" id="PF00392">
    <property type="entry name" value="GntR"/>
    <property type="match status" value="1"/>
</dbReference>
<dbReference type="InterPro" id="IPR036390">
    <property type="entry name" value="WH_DNA-bd_sf"/>
</dbReference>
<dbReference type="SUPFAM" id="SSF46785">
    <property type="entry name" value="Winged helix' DNA-binding domain"/>
    <property type="match status" value="1"/>
</dbReference>
<dbReference type="Gene3D" id="3.40.1410.10">
    <property type="entry name" value="Chorismate lyase-like"/>
    <property type="match status" value="1"/>
</dbReference>
<dbReference type="InterPro" id="IPR050679">
    <property type="entry name" value="Bact_HTH_transcr_reg"/>
</dbReference>
<organism evidence="6 7">
    <name type="scientific">Kaistia geumhonensis</name>
    <dbReference type="NCBI Taxonomy" id="410839"/>
    <lineage>
        <taxon>Bacteria</taxon>
        <taxon>Pseudomonadati</taxon>
        <taxon>Pseudomonadota</taxon>
        <taxon>Alphaproteobacteria</taxon>
        <taxon>Hyphomicrobiales</taxon>
        <taxon>Kaistiaceae</taxon>
        <taxon>Kaistia</taxon>
    </lineage>
</organism>
<reference evidence="6 7" key="1">
    <citation type="submission" date="2023-07" db="EMBL/GenBank/DDBJ databases">
        <title>Genomic Encyclopedia of Type Strains, Phase IV (KMG-IV): sequencing the most valuable type-strain genomes for metagenomic binning, comparative biology and taxonomic classification.</title>
        <authorList>
            <person name="Goeker M."/>
        </authorList>
    </citation>
    <scope>NUCLEOTIDE SEQUENCE [LARGE SCALE GENOMIC DNA]</scope>
    <source>
        <strain evidence="6 7">B1-1</strain>
    </source>
</reference>
<keyword evidence="1" id="KW-0805">Transcription regulation</keyword>
<dbReference type="InterPro" id="IPR036388">
    <property type="entry name" value="WH-like_DNA-bd_sf"/>
</dbReference>
<evidence type="ECO:0000259" key="5">
    <source>
        <dbReference type="PROSITE" id="PS50949"/>
    </source>
</evidence>
<evidence type="ECO:0000313" key="6">
    <source>
        <dbReference type="EMBL" id="MDQ0517244.1"/>
    </source>
</evidence>
<evidence type="ECO:0000256" key="3">
    <source>
        <dbReference type="ARBA" id="ARBA00023163"/>
    </source>
</evidence>
<gene>
    <name evidence="6" type="ORF">QO015_002857</name>
</gene>
<feature type="domain" description="HTH gntR-type" evidence="5">
    <location>
        <begin position="41"/>
        <end position="109"/>
    </location>
</feature>
<feature type="region of interest" description="Disordered" evidence="4">
    <location>
        <begin position="1"/>
        <end position="23"/>
    </location>
</feature>
<dbReference type="CDD" id="cd07377">
    <property type="entry name" value="WHTH_GntR"/>
    <property type="match status" value="1"/>
</dbReference>